<dbReference type="Pfam" id="PF00698">
    <property type="entry name" value="Acyl_transf_1"/>
    <property type="match status" value="1"/>
</dbReference>
<keyword evidence="3 6" id="KW-0012">Acyltransferase</keyword>
<dbReference type="Gene3D" id="3.40.366.10">
    <property type="entry name" value="Malonyl-Coenzyme A Acyl Carrier Protein, domain 2"/>
    <property type="match status" value="1"/>
</dbReference>
<dbReference type="Gene3D" id="3.30.70.250">
    <property type="entry name" value="Malonyl-CoA ACP transacylase, ACP-binding"/>
    <property type="match status" value="1"/>
</dbReference>
<evidence type="ECO:0000313" key="7">
    <source>
        <dbReference type="Proteomes" id="UP000462152"/>
    </source>
</evidence>
<comment type="catalytic activity">
    <reaction evidence="4">
        <text>holo-[ACP] + malonyl-CoA = malonyl-[ACP] + CoA</text>
        <dbReference type="Rhea" id="RHEA:41792"/>
        <dbReference type="Rhea" id="RHEA-COMP:9623"/>
        <dbReference type="Rhea" id="RHEA-COMP:9685"/>
        <dbReference type="ChEBI" id="CHEBI:57287"/>
        <dbReference type="ChEBI" id="CHEBI:57384"/>
        <dbReference type="ChEBI" id="CHEBI:64479"/>
        <dbReference type="ChEBI" id="CHEBI:78449"/>
        <dbReference type="EC" id="2.3.1.39"/>
    </reaction>
</comment>
<evidence type="ECO:0000256" key="4">
    <source>
        <dbReference type="ARBA" id="ARBA00048462"/>
    </source>
</evidence>
<comment type="caution">
    <text evidence="6">The sequence shown here is derived from an EMBL/GenBank/DDBJ whole genome shotgun (WGS) entry which is preliminary data.</text>
</comment>
<sequence>MLAILCPGQGSQKPGFLTPWLELDGVSERLSTLGHAAGLDLIHYGTEADEETIKDTAVAQPLIVAAGIVVGELLVERIGERPLLWAGHSVGEVTAAALSGVMSPEDAMRFIKVRGNGMAEASAAEPSGMAAVLGGKEEEVRSAIEEAGLTAANSNGPGQIVAAGSSEKIQSLVDNPPAKTRVVPLKVAGAFHTSHMRPAVGPLQEIAHELHAHEPVTTLLSNRDGKPVTSGAAALQSLVDQVTRPVRWDLCMQTMVDEGVSSMVELAPAGTLVGLAKRGMKGVPATALNSPDELDDVVAE</sequence>
<dbReference type="Proteomes" id="UP000462152">
    <property type="component" value="Unassembled WGS sequence"/>
</dbReference>
<dbReference type="OrthoDB" id="3248271at2"/>
<dbReference type="InterPro" id="IPR016035">
    <property type="entry name" value="Acyl_Trfase/lysoPLipase"/>
</dbReference>
<protein>
    <recommendedName>
        <fullName evidence="1">[acyl-carrier-protein] S-malonyltransferase</fullName>
        <ecNumber evidence="1">2.3.1.39</ecNumber>
    </recommendedName>
</protein>
<dbReference type="InterPro" id="IPR016036">
    <property type="entry name" value="Malonyl_transacylase_ACP-bd"/>
</dbReference>
<evidence type="ECO:0000256" key="1">
    <source>
        <dbReference type="ARBA" id="ARBA00013258"/>
    </source>
</evidence>
<evidence type="ECO:0000259" key="5">
    <source>
        <dbReference type="SMART" id="SM00827"/>
    </source>
</evidence>
<keyword evidence="2 6" id="KW-0808">Transferase</keyword>
<dbReference type="GO" id="GO:0006633">
    <property type="term" value="P:fatty acid biosynthetic process"/>
    <property type="evidence" value="ECO:0007669"/>
    <property type="project" value="TreeGrafter"/>
</dbReference>
<keyword evidence="7" id="KW-1185">Reference proteome</keyword>
<dbReference type="EC" id="2.3.1.39" evidence="1"/>
<dbReference type="PANTHER" id="PTHR42681">
    <property type="entry name" value="MALONYL-COA-ACYL CARRIER PROTEIN TRANSACYLASE, MITOCHONDRIAL"/>
    <property type="match status" value="1"/>
</dbReference>
<dbReference type="SUPFAM" id="SSF52151">
    <property type="entry name" value="FabD/lysophospholipase-like"/>
    <property type="match status" value="1"/>
</dbReference>
<name>A0A7K1LG53_9MICC</name>
<dbReference type="AlphaFoldDB" id="A0A7K1LG53"/>
<dbReference type="SUPFAM" id="SSF55048">
    <property type="entry name" value="Probable ACP-binding domain of malonyl-CoA ACP transacylase"/>
    <property type="match status" value="1"/>
</dbReference>
<evidence type="ECO:0000256" key="2">
    <source>
        <dbReference type="ARBA" id="ARBA00022679"/>
    </source>
</evidence>
<evidence type="ECO:0000256" key="3">
    <source>
        <dbReference type="ARBA" id="ARBA00023315"/>
    </source>
</evidence>
<dbReference type="InterPro" id="IPR050858">
    <property type="entry name" value="Mal-CoA-ACP_Trans/PKS_FabD"/>
</dbReference>
<feature type="domain" description="Malonyl-CoA:ACP transacylase (MAT)" evidence="5">
    <location>
        <begin position="5"/>
        <end position="293"/>
    </location>
</feature>
<dbReference type="GO" id="GO:0004314">
    <property type="term" value="F:[acyl-carrier-protein] S-malonyltransferase activity"/>
    <property type="evidence" value="ECO:0007669"/>
    <property type="project" value="UniProtKB-EC"/>
</dbReference>
<reference evidence="6 7" key="1">
    <citation type="submission" date="2019-12" db="EMBL/GenBank/DDBJ databases">
        <authorList>
            <person name="Li J."/>
            <person name="Shi Y."/>
            <person name="Xu G."/>
            <person name="Xiao D."/>
            <person name="Ran X."/>
        </authorList>
    </citation>
    <scope>NUCLEOTIDE SEQUENCE [LARGE SCALE GENOMIC DNA]</scope>
    <source>
        <strain evidence="6 7">JCM 15915</strain>
    </source>
</reference>
<dbReference type="SMART" id="SM00827">
    <property type="entry name" value="PKS_AT"/>
    <property type="match status" value="1"/>
</dbReference>
<evidence type="ECO:0000313" key="6">
    <source>
        <dbReference type="EMBL" id="MUN54176.1"/>
    </source>
</evidence>
<dbReference type="GO" id="GO:0005829">
    <property type="term" value="C:cytosol"/>
    <property type="evidence" value="ECO:0007669"/>
    <property type="project" value="TreeGrafter"/>
</dbReference>
<dbReference type="PANTHER" id="PTHR42681:SF1">
    <property type="entry name" value="MALONYL-COA-ACYL CARRIER PROTEIN TRANSACYLASE, MITOCHONDRIAL"/>
    <property type="match status" value="1"/>
</dbReference>
<dbReference type="InterPro" id="IPR014043">
    <property type="entry name" value="Acyl_transferase_dom"/>
</dbReference>
<dbReference type="EMBL" id="WOGT01000001">
    <property type="protein sequence ID" value="MUN54176.1"/>
    <property type="molecule type" value="Genomic_DNA"/>
</dbReference>
<gene>
    <name evidence="6" type="ORF">GMA10_02900</name>
</gene>
<organism evidence="6 7">
    <name type="scientific">Rothia koreensis</name>
    <dbReference type="NCBI Taxonomy" id="592378"/>
    <lineage>
        <taxon>Bacteria</taxon>
        <taxon>Bacillati</taxon>
        <taxon>Actinomycetota</taxon>
        <taxon>Actinomycetes</taxon>
        <taxon>Micrococcales</taxon>
        <taxon>Micrococcaceae</taxon>
        <taxon>Rothia</taxon>
    </lineage>
</organism>
<proteinExistence type="predicted"/>
<accession>A0A7K1LG53</accession>
<dbReference type="RefSeq" id="WP_129314502.1">
    <property type="nucleotide sequence ID" value="NZ_JBITVH010000001.1"/>
</dbReference>
<dbReference type="InterPro" id="IPR001227">
    <property type="entry name" value="Ac_transferase_dom_sf"/>
</dbReference>